<reference evidence="4" key="1">
    <citation type="submission" date="2018-08" db="EMBL/GenBank/DDBJ databases">
        <title>HSV2 whole genome sequences from clinical isolates.</title>
        <authorList>
            <person name="Roychoudhury P."/>
            <person name="Greninger A.L."/>
            <person name="Jerome K.R."/>
            <person name="Johnston C."/>
            <person name="Wald A."/>
            <person name="Xie H."/>
        </authorList>
    </citation>
    <scope>NUCLEOTIDE SEQUENCE</scope>
    <source>
        <strain evidence="4">2000-3429</strain>
        <strain evidence="1">2006-13869CAM</strain>
        <strain evidence="3">2008-483</strain>
        <strain evidence="2">2010-8179</strain>
    </source>
</reference>
<evidence type="ECO:0000313" key="2">
    <source>
        <dbReference type="EMBL" id="QBH82970.1"/>
    </source>
</evidence>
<accession>A0A481TVT6</accession>
<sequence length="40" mass="4481">MRVSRPTGAAVSVGMLSRERELARSRRAARRAWDRLGAVQ</sequence>
<organism evidence="4">
    <name type="scientific">Human herpesvirus 2</name>
    <name type="common">HHV-2</name>
    <name type="synonym">Human herpes simplex virus 2</name>
    <dbReference type="NCBI Taxonomy" id="10310"/>
    <lineage>
        <taxon>Viruses</taxon>
        <taxon>Duplodnaviria</taxon>
        <taxon>Heunggongvirae</taxon>
        <taxon>Peploviricota</taxon>
        <taxon>Herviviricetes</taxon>
        <taxon>Herpesvirales</taxon>
        <taxon>Orthoherpesviridae</taxon>
        <taxon>Alphaherpesvirinae</taxon>
        <taxon>Simplexvirus</taxon>
        <taxon>Simplexvirus humanalpha2</taxon>
    </lineage>
</organism>
<evidence type="ECO:0000313" key="3">
    <source>
        <dbReference type="EMBL" id="QBH85192.1"/>
    </source>
</evidence>
<name>A0A481TVT6_HHV2</name>
<dbReference type="EMBL" id="MH790661">
    <property type="protein sequence ID" value="QBH85350.1"/>
    <property type="molecule type" value="Genomic_DNA"/>
</dbReference>
<protein>
    <submittedName>
        <fullName evidence="4">Uncharacterized protein</fullName>
    </submittedName>
</protein>
<evidence type="ECO:0000313" key="1">
    <source>
        <dbReference type="EMBL" id="QBH80152.1"/>
    </source>
</evidence>
<dbReference type="EMBL" id="MH790603">
    <property type="protein sequence ID" value="QBH80152.1"/>
    <property type="molecule type" value="Genomic_DNA"/>
</dbReference>
<organismHost>
    <name type="scientific">Homo sapiens</name>
    <name type="common">Human</name>
    <dbReference type="NCBI Taxonomy" id="9606"/>
</organismHost>
<dbReference type="EMBL" id="MH790660">
    <property type="protein sequence ID" value="QBH85192.1"/>
    <property type="molecule type" value="Genomic_DNA"/>
</dbReference>
<evidence type="ECO:0000313" key="4">
    <source>
        <dbReference type="EMBL" id="QBH85350.1"/>
    </source>
</evidence>
<dbReference type="EMBL" id="MH790635">
    <property type="protein sequence ID" value="QBH82970.1"/>
    <property type="molecule type" value="Genomic_DNA"/>
</dbReference>
<proteinExistence type="predicted"/>